<reference evidence="3 4" key="1">
    <citation type="submission" date="2024-02" db="EMBL/GenBank/DDBJ databases">
        <authorList>
            <person name="Daric V."/>
            <person name="Darras S."/>
        </authorList>
    </citation>
    <scope>NUCLEOTIDE SEQUENCE [LARGE SCALE GENOMIC DNA]</scope>
</reference>
<dbReference type="InterPro" id="IPR013762">
    <property type="entry name" value="Integrase-like_cat_sf"/>
</dbReference>
<keyword evidence="1" id="KW-0233">DNA recombination</keyword>
<proteinExistence type="predicted"/>
<evidence type="ECO:0000256" key="2">
    <source>
        <dbReference type="SAM" id="MobiDB-lite"/>
    </source>
</evidence>
<dbReference type="SUPFAM" id="SSF56349">
    <property type="entry name" value="DNA breaking-rejoining enzymes"/>
    <property type="match status" value="1"/>
</dbReference>
<dbReference type="InterPro" id="IPR011010">
    <property type="entry name" value="DNA_brk_join_enz"/>
</dbReference>
<organism evidence="3 4">
    <name type="scientific">Clavelina lepadiformis</name>
    <name type="common">Light-bulb sea squirt</name>
    <name type="synonym">Ascidia lepadiformis</name>
    <dbReference type="NCBI Taxonomy" id="159417"/>
    <lineage>
        <taxon>Eukaryota</taxon>
        <taxon>Metazoa</taxon>
        <taxon>Chordata</taxon>
        <taxon>Tunicata</taxon>
        <taxon>Ascidiacea</taxon>
        <taxon>Aplousobranchia</taxon>
        <taxon>Clavelinidae</taxon>
        <taxon>Clavelina</taxon>
    </lineage>
</organism>
<feature type="region of interest" description="Disordered" evidence="2">
    <location>
        <begin position="431"/>
        <end position="467"/>
    </location>
</feature>
<gene>
    <name evidence="3" type="ORF">CVLEPA_LOCUS13006</name>
</gene>
<dbReference type="Proteomes" id="UP001642483">
    <property type="component" value="Unassembled WGS sequence"/>
</dbReference>
<dbReference type="Gene3D" id="1.10.443.10">
    <property type="entry name" value="Intergrase catalytic core"/>
    <property type="match status" value="1"/>
</dbReference>
<evidence type="ECO:0000256" key="1">
    <source>
        <dbReference type="ARBA" id="ARBA00023172"/>
    </source>
</evidence>
<dbReference type="EMBL" id="CAWYQH010000090">
    <property type="protein sequence ID" value="CAK8682333.1"/>
    <property type="molecule type" value="Genomic_DNA"/>
</dbReference>
<comment type="caution">
    <text evidence="3">The sequence shown here is derived from an EMBL/GenBank/DDBJ whole genome shotgun (WGS) entry which is preliminary data.</text>
</comment>
<sequence>MNYDGSRAGGSEGSQTIGSDPCVILQQGGFGRGFPVFVRDEIRKTNTGSGCGVHTIDTKKGEGEQLNVGVSSPSTYGDATIVMPGWLKEGLDKLVQFNGGTCEIVFPHQGKALTSSAAAKVLQRVWKLAGGRGKLTATSNRKHSATQVRSKRPDNRLLVAKHMAHSSATQERYYANELQNAEAEQAYEVINEIREGGSEGRNVGSDPRVILQKIDISSVAGVSMLPESPSTSATPTRKRIRKSDFSVVVNTSLSILVYIGRLEYGEQESPSSFNWEEILNDFRAFLMGHDGGAHEESMARDKKLQKEKKTPATFVSHSNAMTNFLNFAIMRKLPLSFNVGEALLNLKNRRASYRKFLKKRRQVIRENDRRNALDPIEENNPGEEVRRAHGEILMVYLIVQNSQRTRKKRRRRLVADLTTVRWSCLSETEVDNEEMRKKNCRARGGSEDPRGAPLPHDRRKSTATASP</sequence>
<evidence type="ECO:0000313" key="4">
    <source>
        <dbReference type="Proteomes" id="UP001642483"/>
    </source>
</evidence>
<evidence type="ECO:0000313" key="3">
    <source>
        <dbReference type="EMBL" id="CAK8682333.1"/>
    </source>
</evidence>
<protein>
    <submittedName>
        <fullName evidence="3">Uncharacterized protein</fullName>
    </submittedName>
</protein>
<accession>A0ABP0FSP6</accession>
<keyword evidence="4" id="KW-1185">Reference proteome</keyword>
<name>A0ABP0FSP6_CLALP</name>